<dbReference type="HAMAP" id="MF_00105">
    <property type="entry name" value="GreA_GreB"/>
    <property type="match status" value="1"/>
</dbReference>
<evidence type="ECO:0000313" key="11">
    <source>
        <dbReference type="EMBL" id="RJP58720.1"/>
    </source>
</evidence>
<reference evidence="11 12" key="1">
    <citation type="journal article" date="2017" name="ISME J.">
        <title>Energy and carbon metabolisms in a deep terrestrial subsurface fluid microbial community.</title>
        <authorList>
            <person name="Momper L."/>
            <person name="Jungbluth S.P."/>
            <person name="Lee M.D."/>
            <person name="Amend J.P."/>
        </authorList>
    </citation>
    <scope>NUCLEOTIDE SEQUENCE [LARGE SCALE GENOMIC DNA]</scope>
    <source>
        <strain evidence="11">SURF_26</strain>
    </source>
</reference>
<evidence type="ECO:0000256" key="4">
    <source>
        <dbReference type="ARBA" id="ARBA00023125"/>
    </source>
</evidence>
<comment type="function">
    <text evidence="6 8">Necessary for efficient RNA polymerase transcription elongation past template-encoded arresting sites. The arresting sites in DNA have the property of trapping a certain fraction of elongating RNA polymerases that pass through, resulting in locked ternary complexes. Cleavage of the nascent transcript by cleavage factors such as GreA or GreB allows the resumption of elongation from the new 3'terminus. GreA releases sequences of 2 to 3 nucleotides.</text>
</comment>
<evidence type="ECO:0000256" key="5">
    <source>
        <dbReference type="ARBA" id="ARBA00023163"/>
    </source>
</evidence>
<dbReference type="AlphaFoldDB" id="A0A3A4QXR7"/>
<dbReference type="GO" id="GO:0032784">
    <property type="term" value="P:regulation of DNA-templated transcription elongation"/>
    <property type="evidence" value="ECO:0007669"/>
    <property type="project" value="UniProtKB-UniRule"/>
</dbReference>
<keyword evidence="5 8" id="KW-0804">Transcription</keyword>
<dbReference type="InterPro" id="IPR022691">
    <property type="entry name" value="Tscrpt_elong_fac_GreA/B_N"/>
</dbReference>
<accession>A0A3A4QXR7</accession>
<dbReference type="PANTHER" id="PTHR30437">
    <property type="entry name" value="TRANSCRIPTION ELONGATION FACTOR GREA"/>
    <property type="match status" value="1"/>
</dbReference>
<dbReference type="InterPro" id="IPR028624">
    <property type="entry name" value="Tscrpt_elong_fac_GreA/B"/>
</dbReference>
<organism evidence="11 12">
    <name type="scientific">Candidatus Auribacter fodinae</name>
    <dbReference type="NCBI Taxonomy" id="2093366"/>
    <lineage>
        <taxon>Bacteria</taxon>
        <taxon>Pseudomonadati</taxon>
        <taxon>Candidatus Auribacterota</taxon>
        <taxon>Candidatus Auribacteria</taxon>
        <taxon>Candidatus Auribacterales</taxon>
        <taxon>Candidatus Auribacteraceae</taxon>
        <taxon>Candidatus Auribacter</taxon>
    </lineage>
</organism>
<feature type="domain" description="Transcription elongation factor GreA/GreB N-terminal" evidence="10">
    <location>
        <begin position="579"/>
        <end position="646"/>
    </location>
</feature>
<evidence type="ECO:0000259" key="9">
    <source>
        <dbReference type="Pfam" id="PF01272"/>
    </source>
</evidence>
<name>A0A3A4QXR7_9BACT</name>
<dbReference type="InterPro" id="IPR023459">
    <property type="entry name" value="Tscrpt_elong_fac_GreA/B_fam"/>
</dbReference>
<gene>
    <name evidence="8" type="primary">greA</name>
    <name evidence="11" type="ORF">C4541_07495</name>
</gene>
<comment type="caution">
    <text evidence="11">The sequence shown here is derived from an EMBL/GenBank/DDBJ whole genome shotgun (WGS) entry which is preliminary data.</text>
</comment>
<comment type="similarity">
    <text evidence="1 8">Belongs to the GreA/GreB family.</text>
</comment>
<evidence type="ECO:0000313" key="12">
    <source>
        <dbReference type="Proteomes" id="UP000266426"/>
    </source>
</evidence>
<evidence type="ECO:0000256" key="1">
    <source>
        <dbReference type="ARBA" id="ARBA00008213"/>
    </source>
</evidence>
<dbReference type="SUPFAM" id="SSF46557">
    <property type="entry name" value="GreA transcript cleavage protein, N-terminal domain"/>
    <property type="match status" value="1"/>
</dbReference>
<dbReference type="Pfam" id="PF01272">
    <property type="entry name" value="GreA_GreB"/>
    <property type="match status" value="1"/>
</dbReference>
<dbReference type="Pfam" id="PF03449">
    <property type="entry name" value="GreA_GreB_N"/>
    <property type="match status" value="1"/>
</dbReference>
<evidence type="ECO:0000256" key="7">
    <source>
        <dbReference type="ARBA" id="ARBA00030776"/>
    </source>
</evidence>
<dbReference type="FunFam" id="1.10.287.180:FF:000001">
    <property type="entry name" value="Transcription elongation factor GreA"/>
    <property type="match status" value="1"/>
</dbReference>
<dbReference type="SUPFAM" id="SSF54534">
    <property type="entry name" value="FKBP-like"/>
    <property type="match status" value="1"/>
</dbReference>
<keyword evidence="3 8" id="KW-0805">Transcription regulation</keyword>
<proteinExistence type="inferred from homology"/>
<feature type="domain" description="Transcription elongation factor GreA/GreB C-terminal" evidence="9">
    <location>
        <begin position="656"/>
        <end position="729"/>
    </location>
</feature>
<dbReference type="EMBL" id="QZJZ01000062">
    <property type="protein sequence ID" value="RJP58720.1"/>
    <property type="molecule type" value="Genomic_DNA"/>
</dbReference>
<evidence type="ECO:0000256" key="2">
    <source>
        <dbReference type="ARBA" id="ARBA00013729"/>
    </source>
</evidence>
<dbReference type="InterPro" id="IPR001437">
    <property type="entry name" value="Tscrpt_elong_fac_GreA/B_C"/>
</dbReference>
<evidence type="ECO:0000256" key="8">
    <source>
        <dbReference type="HAMAP-Rule" id="MF_00105"/>
    </source>
</evidence>
<dbReference type="PANTHER" id="PTHR30437:SF4">
    <property type="entry name" value="TRANSCRIPTION ELONGATION FACTOR GREA"/>
    <property type="match status" value="1"/>
</dbReference>
<evidence type="ECO:0000259" key="10">
    <source>
        <dbReference type="Pfam" id="PF03449"/>
    </source>
</evidence>
<sequence>MISIYTKEIKDLLSKNLLNEAEDIWLQLIEEDPLETELFISLSREFAKKNYEKQANTLLAMSLSHLIENDMYQEATAIMKRMAELLPHDQETVDKIVGYYRQILSDFPNLDTIFEVCHLGDTVFNLVDCIKELDILTAFKVNDFCKHNSWGIGLIRDIDFLSKNMTIDFYTKKNHRMDIGLAVNALMKIDVQNISAMKYKDINHLKELAETDPVELVKIVLRSFPDHQASLDDITHALALDIIGEKNWKKWWDKTKNLIKTDQYIVIPEKQKRSFKLMDKPVSIDTKVMKKYNDLHDIKDKLNFVSTKLKKQSQDMLSDEALDEIANDLSNTINNTIDAHSSLALETYYTLLSLAPQCEKAITKTEHTVESILKKSKSVSSAICGIDKNDYQRNALNDVKNVFPDTWPQVYLELLTMINLEAIDGIMDALLDNNDCEQEILNSLHVGYDLIGDAEDLLFWIAKNLWNKKYSSLLADFCDIILLEKLIDLMDLHHSGVIDSNERIVSKIKDYIFKNQVEFVVQLSKTSTTQNMLHVAKTVMECSSLDKMEKQTLIAKFILACPEVKELMKTEEVKSNVIYSSHEAFTKKQDELNHIMNVLIPQNAHNISIAREHGDLRENFEYKAAKEEQARLMRKKSELEAMLEKIRLIDLDHIDAKRVSIGTRVHLKDLITNKEKILSIMGVWDSDPDNGIISYLAPLSQSIIGKATGDAVNFKSTDEEFHYKILKIEPVKNS</sequence>
<evidence type="ECO:0000256" key="3">
    <source>
        <dbReference type="ARBA" id="ARBA00023015"/>
    </source>
</evidence>
<dbReference type="Gene3D" id="1.10.287.180">
    <property type="entry name" value="Transcription elongation factor, GreA/GreB, N-terminal domain"/>
    <property type="match status" value="1"/>
</dbReference>
<evidence type="ECO:0000256" key="6">
    <source>
        <dbReference type="ARBA" id="ARBA00024916"/>
    </source>
</evidence>
<dbReference type="InterPro" id="IPR036953">
    <property type="entry name" value="GreA/GreB_C_sf"/>
</dbReference>
<dbReference type="GO" id="GO:0006354">
    <property type="term" value="P:DNA-templated transcription elongation"/>
    <property type="evidence" value="ECO:0007669"/>
    <property type="project" value="TreeGrafter"/>
</dbReference>
<dbReference type="InterPro" id="IPR036805">
    <property type="entry name" value="Tscrpt_elong_fac_GreA/B_N_sf"/>
</dbReference>
<dbReference type="Gene3D" id="3.10.50.30">
    <property type="entry name" value="Transcription elongation factor, GreA/GreB, C-terminal domain"/>
    <property type="match status" value="1"/>
</dbReference>
<dbReference type="GO" id="GO:0003677">
    <property type="term" value="F:DNA binding"/>
    <property type="evidence" value="ECO:0007669"/>
    <property type="project" value="UniProtKB-UniRule"/>
</dbReference>
<dbReference type="Proteomes" id="UP000266426">
    <property type="component" value="Unassembled WGS sequence"/>
</dbReference>
<protein>
    <recommendedName>
        <fullName evidence="2 8">Transcription elongation factor GreA</fullName>
    </recommendedName>
    <alternativeName>
        <fullName evidence="7 8">Transcript cleavage factor GreA</fullName>
    </alternativeName>
</protein>
<keyword evidence="4 8" id="KW-0238">DNA-binding</keyword>
<dbReference type="GO" id="GO:0070063">
    <property type="term" value="F:RNA polymerase binding"/>
    <property type="evidence" value="ECO:0007669"/>
    <property type="project" value="InterPro"/>
</dbReference>